<accession>A0A0G4F912</accession>
<feature type="compositionally biased region" description="Low complexity" evidence="1">
    <location>
        <begin position="1"/>
        <end position="10"/>
    </location>
</feature>
<feature type="region of interest" description="Disordered" evidence="1">
    <location>
        <begin position="901"/>
        <end position="931"/>
    </location>
</feature>
<proteinExistence type="predicted"/>
<keyword evidence="3" id="KW-1185">Reference proteome</keyword>
<feature type="compositionally biased region" description="Acidic residues" evidence="1">
    <location>
        <begin position="984"/>
        <end position="993"/>
    </location>
</feature>
<dbReference type="VEuPathDB" id="CryptoDB:Vbra_14739"/>
<feature type="region of interest" description="Disordered" evidence="1">
    <location>
        <begin position="983"/>
        <end position="1013"/>
    </location>
</feature>
<dbReference type="InParanoid" id="A0A0G4F912"/>
<name>A0A0G4F912_VITBC</name>
<evidence type="ECO:0000256" key="1">
    <source>
        <dbReference type="SAM" id="MobiDB-lite"/>
    </source>
</evidence>
<feature type="region of interest" description="Disordered" evidence="1">
    <location>
        <begin position="1"/>
        <end position="30"/>
    </location>
</feature>
<dbReference type="AlphaFoldDB" id="A0A0G4F912"/>
<gene>
    <name evidence="2" type="ORF">Vbra_14739</name>
</gene>
<sequence>MAAAASSSASPFNPPLLHPDGHSYAEGSIEGPNVGDDGCINVFFLEQEAPVDGSASPRGVHVAIPAATFQLFRGSPLEHILTAYEGRMHGSSSNPFIQVGGVTCAVVHEASSALGFDFLVRVLSALQGGDGEAANGPWDGVERWLVNTAKGCGLQPLMDEPSAPPPSSLLPSLLLTAAEQWCAGSLRDFFWDTGTSVLFLGTPSEQCWGDLPRNLSSLFAKWHRKQFSVADRETEERVKKTRVRLLPSFTPKPTPSRPLPGRTSEEGNGFVLHGCLYCVSAFNVQAPEAFVSRYDAHTDEWKPCGRLSFFPTTMFVAHGRAFFCKSHAARPPKKSPPSNEGAARGCDSRYYPEVSAYEADRLMFEAEVAALEEASRHSSGCPPRRCWSRRKLAWTAVSCWFGSLKYGRSHSGTLSPRLHHPHPHPQQQHQPFGHHGGGARYHREPPDPLPTAIWLETFTPDGKRLTTSVFDPSKEPPPKKIDGEEIGSNVPFWHPEVSFFVSAGSPFVGVLLRLSERLGATLFSVRETRARRQQPVSHPLTGPVGSAVAMRGSAVTMRGSAVAIRPSAVAMPGLAERDRLAERDPRHGDTIVALGLPYHGPWEDNVPTPVTSDVGIVWRRQEVLRFRVVHYMSGTEVRLDSRLGTEVRIIPEAIATETSERPLSSPRALTIPRTLPSAFPGVGGQQLKVQCGKAAIYFQPSPSFGLWVGHSTHSLALAGFPVSSTADSSYAPKECKWRYDGMFHPFQMTHSRVYFFPELRAGPAYPLLNALSSLYRDHTSRGGGLVDRERDKASELTYDDHGNPIEQYTPASAPQPKLQTDDTEDSLTGLGKSKGRLLAYLDLLSSSQGEYKNAGIFPGSHQDFRLDASPFRRVASFSLSIEDLFAIREGTTLHYIAQHNKTSQPEASSGSHYQGPPGSVRRRRAPSRTDTDTAIRTYLSQDLGLDGQAIEAFESIRWRGGPYDYNDYMYDWYSYGAYGSVSDAGDDDDEVVDGDGLGEGWGEDELDEESWHD</sequence>
<feature type="region of interest" description="Disordered" evidence="1">
    <location>
        <begin position="412"/>
        <end position="443"/>
    </location>
</feature>
<evidence type="ECO:0000313" key="3">
    <source>
        <dbReference type="Proteomes" id="UP000041254"/>
    </source>
</evidence>
<evidence type="ECO:0000313" key="2">
    <source>
        <dbReference type="EMBL" id="CEM08825.1"/>
    </source>
</evidence>
<dbReference type="EMBL" id="CDMY01000387">
    <property type="protein sequence ID" value="CEM08825.1"/>
    <property type="molecule type" value="Genomic_DNA"/>
</dbReference>
<feature type="compositionally biased region" description="Polar residues" evidence="1">
    <location>
        <begin position="901"/>
        <end position="912"/>
    </location>
</feature>
<reference evidence="2 3" key="1">
    <citation type="submission" date="2014-11" db="EMBL/GenBank/DDBJ databases">
        <authorList>
            <person name="Zhu J."/>
            <person name="Qi W."/>
            <person name="Song R."/>
        </authorList>
    </citation>
    <scope>NUCLEOTIDE SEQUENCE [LARGE SCALE GENOMIC DNA]</scope>
</reference>
<feature type="compositionally biased region" description="Acidic residues" evidence="1">
    <location>
        <begin position="1001"/>
        <end position="1013"/>
    </location>
</feature>
<organism evidence="2 3">
    <name type="scientific">Vitrella brassicaformis (strain CCMP3155)</name>
    <dbReference type="NCBI Taxonomy" id="1169540"/>
    <lineage>
        <taxon>Eukaryota</taxon>
        <taxon>Sar</taxon>
        <taxon>Alveolata</taxon>
        <taxon>Colpodellida</taxon>
        <taxon>Vitrellaceae</taxon>
        <taxon>Vitrella</taxon>
    </lineage>
</organism>
<feature type="region of interest" description="Disordered" evidence="1">
    <location>
        <begin position="796"/>
        <end position="826"/>
    </location>
</feature>
<dbReference type="Proteomes" id="UP000041254">
    <property type="component" value="Unassembled WGS sequence"/>
</dbReference>
<protein>
    <submittedName>
        <fullName evidence="2">Uncharacterized protein</fullName>
    </submittedName>
</protein>